<keyword evidence="4" id="KW-0479">Metal-binding</keyword>
<dbReference type="AlphaFoldDB" id="A0A1C5IZC1"/>
<dbReference type="NCBIfam" id="TIGR01662">
    <property type="entry name" value="HAD-SF-IIIA"/>
    <property type="match status" value="1"/>
</dbReference>
<sequence length="563" mass="57605">MFTSPAPGNCSDMDTAISAGHRLFDAVLLDRDGTLVEDVPFNGDPEKVRPVPGARVALDRLRAAGLRLAVVTNQSGLARGFFTEAQMRAVHARVEALVGSFDAWLVCPHDDGDGCGCRKPLPGLVWAAARELGTTPARCVVVGDIGRDISAALAAGASGILVPTPVTRPEEVAAAPQVAVDLPAAVELILSRQAAVDPAGYRESSSVVSVGGAGRSGRGRTVLVVRSDSAGDVLVTGPGIRAVAAGADRVVLLCGPRGRAAADLLPGVDEIIEHPLPWIEATPDPVDPTAMRELVGRLAAVGADEAVIFTSFHQSPLPLALLLRMAGVPRIAAISDDYPGSLLDIRHRVPVGIPEPERALSLAAAAGYALTDDEPTLRLRPEVLAAAADPVPAGHPALAEPGYVVVHPGASVPARAADPERHTEIVAALLAAGHRVVVTGGPDESDLTARVAAAGAVDLGGRFDLAGLARVLAGARCLVVGNTGPAHLAAAVGTPVVSLFAPTVPFGQWGPWRVPTVRLGDATAACRDTRAARCPVPGHPCLGDVDPTEVVAAVRVLGPPVPT</sequence>
<keyword evidence="6" id="KW-0119">Carbohydrate metabolism</keyword>
<dbReference type="SUPFAM" id="SSF56784">
    <property type="entry name" value="HAD-like"/>
    <property type="match status" value="1"/>
</dbReference>
<name>A0A1C5IZC1_9ACTN</name>
<dbReference type="Gene3D" id="3.40.50.2000">
    <property type="entry name" value="Glycogen Phosphorylase B"/>
    <property type="match status" value="2"/>
</dbReference>
<dbReference type="InterPro" id="IPR006549">
    <property type="entry name" value="HAD-SF_hydro_IIIA"/>
</dbReference>
<dbReference type="PANTHER" id="PTHR42891:SF1">
    <property type="entry name" value="D-GLYCERO-BETA-D-MANNO-HEPTOSE-1,7-BISPHOSPHATE 7-PHOSPHATASE"/>
    <property type="match status" value="1"/>
</dbReference>
<reference evidence="8 9" key="1">
    <citation type="submission" date="2016-06" db="EMBL/GenBank/DDBJ databases">
        <authorList>
            <person name="Kjaerup R.B."/>
            <person name="Dalgaard T.S."/>
            <person name="Juul-Madsen H.R."/>
        </authorList>
    </citation>
    <scope>NUCLEOTIDE SEQUENCE [LARGE SCALE GENOMIC DNA]</scope>
    <source>
        <strain evidence="8 9">DSM 43904</strain>
    </source>
</reference>
<keyword evidence="3" id="KW-0963">Cytoplasm</keyword>
<evidence type="ECO:0000313" key="8">
    <source>
        <dbReference type="EMBL" id="SCG63678.1"/>
    </source>
</evidence>
<dbReference type="Proteomes" id="UP000198217">
    <property type="component" value="Chromosome I"/>
</dbReference>
<dbReference type="GO" id="GO:0005975">
    <property type="term" value="P:carbohydrate metabolic process"/>
    <property type="evidence" value="ECO:0007669"/>
    <property type="project" value="InterPro"/>
</dbReference>
<dbReference type="EMBL" id="LT607750">
    <property type="protein sequence ID" value="SCG63678.1"/>
    <property type="molecule type" value="Genomic_DNA"/>
</dbReference>
<dbReference type="GO" id="GO:0046872">
    <property type="term" value="F:metal ion binding"/>
    <property type="evidence" value="ECO:0007669"/>
    <property type="project" value="UniProtKB-KW"/>
</dbReference>
<dbReference type="PANTHER" id="PTHR42891">
    <property type="entry name" value="D-GLYCERO-BETA-D-MANNO-HEPTOSE-1,7-BISPHOSPHATE 7-PHOSPHATASE"/>
    <property type="match status" value="1"/>
</dbReference>
<dbReference type="InterPro" id="IPR036412">
    <property type="entry name" value="HAD-like_sf"/>
</dbReference>
<dbReference type="GO" id="GO:0005737">
    <property type="term" value="C:cytoplasm"/>
    <property type="evidence" value="ECO:0007669"/>
    <property type="project" value="UniProtKB-SubCell"/>
</dbReference>
<evidence type="ECO:0000256" key="4">
    <source>
        <dbReference type="ARBA" id="ARBA00022723"/>
    </source>
</evidence>
<dbReference type="InterPro" id="IPR023214">
    <property type="entry name" value="HAD_sf"/>
</dbReference>
<dbReference type="NCBIfam" id="TIGR01656">
    <property type="entry name" value="Histidinol-ppas"/>
    <property type="match status" value="1"/>
</dbReference>
<accession>A0A1C5IZC1</accession>
<dbReference type="Pfam" id="PF13242">
    <property type="entry name" value="Hydrolase_like"/>
    <property type="match status" value="1"/>
</dbReference>
<protein>
    <recommendedName>
        <fullName evidence="7">D,D-heptose 1,7-bisphosphate phosphatase</fullName>
    </recommendedName>
</protein>
<dbReference type="InterPro" id="IPR006543">
    <property type="entry name" value="Histidinol-phos"/>
</dbReference>
<keyword evidence="9" id="KW-1185">Reference proteome</keyword>
<dbReference type="Pfam" id="PF01075">
    <property type="entry name" value="Glyco_transf_9"/>
    <property type="match status" value="1"/>
</dbReference>
<evidence type="ECO:0000256" key="6">
    <source>
        <dbReference type="ARBA" id="ARBA00023277"/>
    </source>
</evidence>
<keyword evidence="5 8" id="KW-0378">Hydrolase</keyword>
<evidence type="ECO:0000256" key="5">
    <source>
        <dbReference type="ARBA" id="ARBA00022801"/>
    </source>
</evidence>
<dbReference type="InterPro" id="IPR004446">
    <property type="entry name" value="Heptose_bisP_phosphatase"/>
</dbReference>
<dbReference type="GO" id="GO:0016757">
    <property type="term" value="F:glycosyltransferase activity"/>
    <property type="evidence" value="ECO:0007669"/>
    <property type="project" value="InterPro"/>
</dbReference>
<evidence type="ECO:0000256" key="7">
    <source>
        <dbReference type="ARBA" id="ARBA00031828"/>
    </source>
</evidence>
<evidence type="ECO:0000256" key="1">
    <source>
        <dbReference type="ARBA" id="ARBA00004496"/>
    </source>
</evidence>
<evidence type="ECO:0000313" key="9">
    <source>
        <dbReference type="Proteomes" id="UP000198217"/>
    </source>
</evidence>
<organism evidence="8 9">
    <name type="scientific">Micromonospora echinaurantiaca</name>
    <dbReference type="NCBI Taxonomy" id="47857"/>
    <lineage>
        <taxon>Bacteria</taxon>
        <taxon>Bacillati</taxon>
        <taxon>Actinomycetota</taxon>
        <taxon>Actinomycetes</taxon>
        <taxon>Micromonosporales</taxon>
        <taxon>Micromonosporaceae</taxon>
        <taxon>Micromonospora</taxon>
    </lineage>
</organism>
<evidence type="ECO:0000256" key="2">
    <source>
        <dbReference type="ARBA" id="ARBA00005628"/>
    </source>
</evidence>
<dbReference type="CDD" id="cd03789">
    <property type="entry name" value="GT9_LPS_heptosyltransferase"/>
    <property type="match status" value="1"/>
</dbReference>
<comment type="similarity">
    <text evidence="2">Belongs to the GmhB family.</text>
</comment>
<gene>
    <name evidence="8" type="ORF">GA0070609_3896</name>
</gene>
<dbReference type="InterPro" id="IPR002201">
    <property type="entry name" value="Glyco_trans_9"/>
</dbReference>
<dbReference type="SUPFAM" id="SSF53756">
    <property type="entry name" value="UDP-Glycosyltransferase/glycogen phosphorylase"/>
    <property type="match status" value="1"/>
</dbReference>
<comment type="subcellular location">
    <subcellularLocation>
        <location evidence="1">Cytoplasm</location>
    </subcellularLocation>
</comment>
<evidence type="ECO:0000256" key="3">
    <source>
        <dbReference type="ARBA" id="ARBA00022490"/>
    </source>
</evidence>
<proteinExistence type="inferred from homology"/>
<dbReference type="GO" id="GO:0016791">
    <property type="term" value="F:phosphatase activity"/>
    <property type="evidence" value="ECO:0007669"/>
    <property type="project" value="InterPro"/>
</dbReference>
<dbReference type="Gene3D" id="3.40.50.1000">
    <property type="entry name" value="HAD superfamily/HAD-like"/>
    <property type="match status" value="1"/>
</dbReference>